<dbReference type="KEGG" id="ppsr:I6J18_15235"/>
<comment type="catalytic activity">
    <reaction evidence="3">
        <text>adenosylcob(III)inamide + GTP = adenosylcob(III)inamide phosphate + GDP + H(+)</text>
        <dbReference type="Rhea" id="RHEA:15765"/>
        <dbReference type="ChEBI" id="CHEBI:2480"/>
        <dbReference type="ChEBI" id="CHEBI:15378"/>
        <dbReference type="ChEBI" id="CHEBI:37565"/>
        <dbReference type="ChEBI" id="CHEBI:58189"/>
        <dbReference type="ChEBI" id="CHEBI:58502"/>
        <dbReference type="EC" id="2.7.1.156"/>
    </reaction>
</comment>
<keyword evidence="15 19" id="KW-0342">GTP-binding</keyword>
<evidence type="ECO:0000256" key="13">
    <source>
        <dbReference type="ARBA" id="ARBA00022777"/>
    </source>
</evidence>
<dbReference type="PANTHER" id="PTHR34848:SF1">
    <property type="entry name" value="BIFUNCTIONAL ADENOSYLCOBALAMIN BIOSYNTHESIS PROTEIN COBU"/>
    <property type="match status" value="1"/>
</dbReference>
<organism evidence="20 21">
    <name type="scientific">Peribacillus psychrosaccharolyticus</name>
    <name type="common">Bacillus psychrosaccharolyticus</name>
    <dbReference type="NCBI Taxonomy" id="1407"/>
    <lineage>
        <taxon>Bacteria</taxon>
        <taxon>Bacillati</taxon>
        <taxon>Bacillota</taxon>
        <taxon>Bacilli</taxon>
        <taxon>Bacillales</taxon>
        <taxon>Bacillaceae</taxon>
        <taxon>Peribacillus</taxon>
    </lineage>
</organism>
<dbReference type="GO" id="GO:0005524">
    <property type="term" value="F:ATP binding"/>
    <property type="evidence" value="ECO:0007669"/>
    <property type="project" value="UniProtKB-KW"/>
</dbReference>
<evidence type="ECO:0000313" key="20">
    <source>
        <dbReference type="EMBL" id="QQS98996.1"/>
    </source>
</evidence>
<gene>
    <name evidence="20" type="ORF">I6J18_15235</name>
</gene>
<dbReference type="EC" id="2.7.1.156" evidence="8"/>
<evidence type="ECO:0000256" key="17">
    <source>
        <dbReference type="ARBA" id="ARBA00030571"/>
    </source>
</evidence>
<comment type="pathway">
    <text evidence="5">Cofactor biosynthesis; adenosylcobalamin biosynthesis; adenosylcobalamin from cob(II)yrinate a,c-diamide: step 6/7.</text>
</comment>
<comment type="catalytic activity">
    <reaction evidence="1">
        <text>adenosylcob(III)inamide + ATP = adenosylcob(III)inamide phosphate + ADP + H(+)</text>
        <dbReference type="Rhea" id="RHEA:15769"/>
        <dbReference type="ChEBI" id="CHEBI:2480"/>
        <dbReference type="ChEBI" id="CHEBI:15378"/>
        <dbReference type="ChEBI" id="CHEBI:30616"/>
        <dbReference type="ChEBI" id="CHEBI:58502"/>
        <dbReference type="ChEBI" id="CHEBI:456216"/>
        <dbReference type="EC" id="2.7.1.156"/>
    </reaction>
</comment>
<dbReference type="EC" id="2.7.7.62" evidence="9"/>
<feature type="active site" description="GMP-histidine intermediate" evidence="18">
    <location>
        <position position="56"/>
    </location>
</feature>
<comment type="similarity">
    <text evidence="7">Belongs to the CobU/CobP family.</text>
</comment>
<evidence type="ECO:0000256" key="1">
    <source>
        <dbReference type="ARBA" id="ARBA00000312"/>
    </source>
</evidence>
<comment type="function">
    <text evidence="4">Catalyzes ATP-dependent phosphorylation of adenosylcobinamide and addition of GMP to adenosylcobinamide phosphate.</text>
</comment>
<comment type="catalytic activity">
    <reaction evidence="2">
        <text>adenosylcob(III)inamide phosphate + GTP + H(+) = adenosylcob(III)inamide-GDP + diphosphate</text>
        <dbReference type="Rhea" id="RHEA:22712"/>
        <dbReference type="ChEBI" id="CHEBI:15378"/>
        <dbReference type="ChEBI" id="CHEBI:33019"/>
        <dbReference type="ChEBI" id="CHEBI:37565"/>
        <dbReference type="ChEBI" id="CHEBI:58502"/>
        <dbReference type="ChEBI" id="CHEBI:60487"/>
        <dbReference type="EC" id="2.7.7.62"/>
    </reaction>
</comment>
<dbReference type="SUPFAM" id="SSF52540">
    <property type="entry name" value="P-loop containing nucleoside triphosphate hydrolases"/>
    <property type="match status" value="1"/>
</dbReference>
<dbReference type="Pfam" id="PF02283">
    <property type="entry name" value="CobU"/>
    <property type="match status" value="1"/>
</dbReference>
<dbReference type="AlphaFoldDB" id="A0A974NJG1"/>
<dbReference type="GO" id="GO:0043752">
    <property type="term" value="F:adenosylcobinamide kinase activity"/>
    <property type="evidence" value="ECO:0007669"/>
    <property type="project" value="UniProtKB-EC"/>
</dbReference>
<evidence type="ECO:0000256" key="6">
    <source>
        <dbReference type="ARBA" id="ARBA00005159"/>
    </source>
</evidence>
<dbReference type="GO" id="GO:0008820">
    <property type="term" value="F:cobinamide phosphate guanylyltransferase activity"/>
    <property type="evidence" value="ECO:0007669"/>
    <property type="project" value="UniProtKB-EC"/>
</dbReference>
<evidence type="ECO:0000256" key="12">
    <source>
        <dbReference type="ARBA" id="ARBA00022741"/>
    </source>
</evidence>
<evidence type="ECO:0000256" key="4">
    <source>
        <dbReference type="ARBA" id="ARBA00003889"/>
    </source>
</evidence>
<protein>
    <recommendedName>
        <fullName evidence="16">Adenosylcobinamide kinase</fullName>
        <ecNumber evidence="8">2.7.1.156</ecNumber>
        <ecNumber evidence="9">2.7.7.62</ecNumber>
    </recommendedName>
    <alternativeName>
        <fullName evidence="17">Adenosylcobinamide-phosphate guanylyltransferase</fullName>
    </alternativeName>
</protein>
<evidence type="ECO:0000256" key="15">
    <source>
        <dbReference type="ARBA" id="ARBA00023134"/>
    </source>
</evidence>
<feature type="binding site" evidence="19">
    <location>
        <position position="92"/>
    </location>
    <ligand>
        <name>GTP</name>
        <dbReference type="ChEBI" id="CHEBI:37565"/>
    </ligand>
</feature>
<evidence type="ECO:0000256" key="7">
    <source>
        <dbReference type="ARBA" id="ARBA00007490"/>
    </source>
</evidence>
<keyword evidence="10" id="KW-0169">Cobalamin biosynthesis</keyword>
<feature type="binding site" evidence="19">
    <location>
        <begin position="40"/>
        <end position="42"/>
    </location>
    <ligand>
        <name>GTP</name>
        <dbReference type="ChEBI" id="CHEBI:37565"/>
    </ligand>
</feature>
<name>A0A974NJG1_PERPY</name>
<evidence type="ECO:0000256" key="3">
    <source>
        <dbReference type="ARBA" id="ARBA00001522"/>
    </source>
</evidence>
<proteinExistence type="inferred from homology"/>
<evidence type="ECO:0000256" key="18">
    <source>
        <dbReference type="PIRSR" id="PIRSR006135-1"/>
    </source>
</evidence>
<evidence type="ECO:0000256" key="19">
    <source>
        <dbReference type="PIRSR" id="PIRSR006135-2"/>
    </source>
</evidence>
<dbReference type="EMBL" id="CP068053">
    <property type="protein sequence ID" value="QQS98996.1"/>
    <property type="molecule type" value="Genomic_DNA"/>
</dbReference>
<evidence type="ECO:0000256" key="2">
    <source>
        <dbReference type="ARBA" id="ARBA00000711"/>
    </source>
</evidence>
<dbReference type="PANTHER" id="PTHR34848">
    <property type="match status" value="1"/>
</dbReference>
<dbReference type="Gene3D" id="3.40.50.300">
    <property type="entry name" value="P-loop containing nucleotide triphosphate hydrolases"/>
    <property type="match status" value="1"/>
</dbReference>
<dbReference type="GO" id="GO:0009236">
    <property type="term" value="P:cobalamin biosynthetic process"/>
    <property type="evidence" value="ECO:0007669"/>
    <property type="project" value="UniProtKB-KW"/>
</dbReference>
<keyword evidence="14" id="KW-0067">ATP-binding</keyword>
<dbReference type="Proteomes" id="UP000595254">
    <property type="component" value="Chromosome"/>
</dbReference>
<keyword evidence="11" id="KW-0808">Transferase</keyword>
<keyword evidence="20" id="KW-0548">Nucleotidyltransferase</keyword>
<comment type="pathway">
    <text evidence="6">Cofactor biosynthesis; adenosylcobalamin biosynthesis; adenosylcobalamin from cob(II)yrinate a,c-diamide: step 5/7.</text>
</comment>
<evidence type="ECO:0000256" key="10">
    <source>
        <dbReference type="ARBA" id="ARBA00022573"/>
    </source>
</evidence>
<dbReference type="InterPro" id="IPR027417">
    <property type="entry name" value="P-loop_NTPase"/>
</dbReference>
<dbReference type="RefSeq" id="WP_040376359.1">
    <property type="nucleotide sequence ID" value="NZ_CP068053.1"/>
</dbReference>
<feature type="binding site" evidence="19">
    <location>
        <position position="71"/>
    </location>
    <ligand>
        <name>GTP</name>
        <dbReference type="ChEBI" id="CHEBI:37565"/>
    </ligand>
</feature>
<evidence type="ECO:0000256" key="8">
    <source>
        <dbReference type="ARBA" id="ARBA00012016"/>
    </source>
</evidence>
<sequence length="189" mass="21528">MEKAPIYFVTGGVRSGKSTFAEKLTTQCSQDLNRGIVYIACGRARDEEMVLRINKHQEQREQSNVSWQTREFPTDIEESVKTFDHQPVVLLDCLTTLLDNELFSANTEWSQIQASQVYDKILAGLETIQQNVSTLVIVSNEVLHEYSHFSSVQLYQRTLGLLHQEIVQRAEKAYLVESGMPVMMKGLQS</sequence>
<keyword evidence="21" id="KW-1185">Reference proteome</keyword>
<evidence type="ECO:0000313" key="21">
    <source>
        <dbReference type="Proteomes" id="UP000595254"/>
    </source>
</evidence>
<evidence type="ECO:0000256" key="11">
    <source>
        <dbReference type="ARBA" id="ARBA00022679"/>
    </source>
</evidence>
<evidence type="ECO:0000256" key="9">
    <source>
        <dbReference type="ARBA" id="ARBA00012523"/>
    </source>
</evidence>
<evidence type="ECO:0000256" key="16">
    <source>
        <dbReference type="ARBA" id="ARBA00029570"/>
    </source>
</evidence>
<reference evidence="20 21" key="1">
    <citation type="submission" date="2021-01" db="EMBL/GenBank/DDBJ databases">
        <title>FDA dAtabase for Regulatory Grade micrObial Sequences (FDA-ARGOS): Supporting development and validation of Infectious Disease Dx tests.</title>
        <authorList>
            <person name="Nelson B."/>
            <person name="Plummer A."/>
            <person name="Tallon L."/>
            <person name="Sadzewicz L."/>
            <person name="Zhao X."/>
            <person name="Boylan J."/>
            <person name="Ott S."/>
            <person name="Bowen H."/>
            <person name="Vavikolanu K."/>
            <person name="Mehta A."/>
            <person name="Aluvathingal J."/>
            <person name="Nadendla S."/>
            <person name="Myers T."/>
            <person name="Yan Y."/>
            <person name="Sichtig H."/>
        </authorList>
    </citation>
    <scope>NUCLEOTIDE SEQUENCE [LARGE SCALE GENOMIC DNA]</scope>
    <source>
        <strain evidence="20 21">FDAARGOS_1161</strain>
    </source>
</reference>
<dbReference type="InterPro" id="IPR003203">
    <property type="entry name" value="CobU/CobP"/>
</dbReference>
<evidence type="ECO:0000256" key="14">
    <source>
        <dbReference type="ARBA" id="ARBA00022840"/>
    </source>
</evidence>
<dbReference type="PIRSF" id="PIRSF006135">
    <property type="entry name" value="CobU"/>
    <property type="match status" value="1"/>
</dbReference>
<keyword evidence="13 20" id="KW-0418">Kinase</keyword>
<dbReference type="GO" id="GO:0005525">
    <property type="term" value="F:GTP binding"/>
    <property type="evidence" value="ECO:0007669"/>
    <property type="project" value="UniProtKB-KW"/>
</dbReference>
<accession>A0A974NJG1</accession>
<feature type="binding site" evidence="19">
    <location>
        <begin position="11"/>
        <end position="18"/>
    </location>
    <ligand>
        <name>GTP</name>
        <dbReference type="ChEBI" id="CHEBI:37565"/>
    </ligand>
</feature>
<keyword evidence="12 19" id="KW-0547">Nucleotide-binding</keyword>
<evidence type="ECO:0000256" key="5">
    <source>
        <dbReference type="ARBA" id="ARBA00004692"/>
    </source>
</evidence>